<reference evidence="1 2" key="1">
    <citation type="journal article" date="2020" name="ISME J.">
        <title>Comparative genomics reveals insights into cyanobacterial evolution and habitat adaptation.</title>
        <authorList>
            <person name="Chen M.Y."/>
            <person name="Teng W.K."/>
            <person name="Zhao L."/>
            <person name="Hu C.X."/>
            <person name="Zhou Y.K."/>
            <person name="Han B.P."/>
            <person name="Song L.R."/>
            <person name="Shu W.S."/>
        </authorList>
    </citation>
    <scope>NUCLEOTIDE SEQUENCE [LARGE SCALE GENOMIC DNA]</scope>
    <source>
        <strain evidence="1 2">FACHB-119</strain>
    </source>
</reference>
<organism evidence="1 2">
    <name type="scientific">Anabaena azotica FACHB-119</name>
    <dbReference type="NCBI Taxonomy" id="947527"/>
    <lineage>
        <taxon>Bacteria</taxon>
        <taxon>Bacillati</taxon>
        <taxon>Cyanobacteriota</taxon>
        <taxon>Cyanophyceae</taxon>
        <taxon>Nostocales</taxon>
        <taxon>Nostocaceae</taxon>
        <taxon>Anabaena</taxon>
        <taxon>Anabaena azotica</taxon>
    </lineage>
</organism>
<dbReference type="EMBL" id="JACJSG010000042">
    <property type="protein sequence ID" value="MBD2503949.1"/>
    <property type="molecule type" value="Genomic_DNA"/>
</dbReference>
<dbReference type="Proteomes" id="UP000661112">
    <property type="component" value="Unassembled WGS sequence"/>
</dbReference>
<evidence type="ECO:0000313" key="1">
    <source>
        <dbReference type="EMBL" id="MBD2503949.1"/>
    </source>
</evidence>
<protein>
    <recommendedName>
        <fullName evidence="3">DUF2283 domain-containing protein</fullName>
    </recommendedName>
</protein>
<name>A0ABR8DA19_9NOST</name>
<proteinExistence type="predicted"/>
<gene>
    <name evidence="1" type="ORF">H6G83_25635</name>
</gene>
<dbReference type="RefSeq" id="WP_190477236.1">
    <property type="nucleotide sequence ID" value="NZ_JACJSG010000042.1"/>
</dbReference>
<sequence length="182" mass="21096">MKKILIDDNTVDGEGHKYLLYIYYYESGDPEVGDSTDDEILSSREETILLELQFGNEIAVPGYELVRLKVSPDGVKSIESRFSLAPDQAYSLYKHWQDIDDKIRIEDRDEDWGIQEQILSLLKKSFPKPVNIDFLKQEIVLTADELIYPISCLIRDYCVQFDGEMLSLTPRGLRELNLKQKQ</sequence>
<evidence type="ECO:0000313" key="2">
    <source>
        <dbReference type="Proteomes" id="UP000661112"/>
    </source>
</evidence>
<comment type="caution">
    <text evidence="1">The sequence shown here is derived from an EMBL/GenBank/DDBJ whole genome shotgun (WGS) entry which is preliminary data.</text>
</comment>
<keyword evidence="2" id="KW-1185">Reference proteome</keyword>
<accession>A0ABR8DA19</accession>
<evidence type="ECO:0008006" key="3">
    <source>
        <dbReference type="Google" id="ProtNLM"/>
    </source>
</evidence>